<keyword evidence="2" id="KW-0436">Ligase</keyword>
<evidence type="ECO:0008006" key="8">
    <source>
        <dbReference type="Google" id="ProtNLM"/>
    </source>
</evidence>
<dbReference type="InterPro" id="IPR001645">
    <property type="entry name" value="Folylpolyglutamate_synth"/>
</dbReference>
<dbReference type="AlphaFoldDB" id="A0A1S1QE51"/>
<evidence type="ECO:0000256" key="4">
    <source>
        <dbReference type="ARBA" id="ARBA00022840"/>
    </source>
</evidence>
<dbReference type="GO" id="GO:0005737">
    <property type="term" value="C:cytoplasm"/>
    <property type="evidence" value="ECO:0007669"/>
    <property type="project" value="TreeGrafter"/>
</dbReference>
<evidence type="ECO:0000313" key="7">
    <source>
        <dbReference type="Proteomes" id="UP000179627"/>
    </source>
</evidence>
<dbReference type="InterPro" id="IPR036565">
    <property type="entry name" value="Mur-like_cat_sf"/>
</dbReference>
<feature type="region of interest" description="Disordered" evidence="5">
    <location>
        <begin position="262"/>
        <end position="290"/>
    </location>
</feature>
<dbReference type="Gene3D" id="3.40.1190.10">
    <property type="entry name" value="Mur-like, catalytic domain"/>
    <property type="match status" value="1"/>
</dbReference>
<name>A0A1S1QE51_9ACTN</name>
<dbReference type="GO" id="GO:0008841">
    <property type="term" value="F:dihydrofolate synthase activity"/>
    <property type="evidence" value="ECO:0007669"/>
    <property type="project" value="TreeGrafter"/>
</dbReference>
<proteinExistence type="inferred from homology"/>
<dbReference type="GO" id="GO:0005524">
    <property type="term" value="F:ATP binding"/>
    <property type="evidence" value="ECO:0007669"/>
    <property type="project" value="UniProtKB-KW"/>
</dbReference>
<keyword evidence="3" id="KW-0547">Nucleotide-binding</keyword>
<dbReference type="Proteomes" id="UP000179627">
    <property type="component" value="Unassembled WGS sequence"/>
</dbReference>
<organism evidence="6 7">
    <name type="scientific">Parafrankia colletiae</name>
    <dbReference type="NCBI Taxonomy" id="573497"/>
    <lineage>
        <taxon>Bacteria</taxon>
        <taxon>Bacillati</taxon>
        <taxon>Actinomycetota</taxon>
        <taxon>Actinomycetes</taxon>
        <taxon>Frankiales</taxon>
        <taxon>Frankiaceae</taxon>
        <taxon>Parafrankia</taxon>
    </lineage>
</organism>
<keyword evidence="7" id="KW-1185">Reference proteome</keyword>
<keyword evidence="4" id="KW-0067">ATP-binding</keyword>
<dbReference type="PANTHER" id="PTHR11136">
    <property type="entry name" value="FOLYLPOLYGLUTAMATE SYNTHASE-RELATED"/>
    <property type="match status" value="1"/>
</dbReference>
<accession>A0A1S1QE51</accession>
<dbReference type="SUPFAM" id="SSF53623">
    <property type="entry name" value="MurD-like peptide ligases, catalytic domain"/>
    <property type="match status" value="1"/>
</dbReference>
<evidence type="ECO:0000256" key="3">
    <source>
        <dbReference type="ARBA" id="ARBA00022741"/>
    </source>
</evidence>
<dbReference type="PANTHER" id="PTHR11136:SF0">
    <property type="entry name" value="DIHYDROFOLATE SYNTHETASE-RELATED"/>
    <property type="match status" value="1"/>
</dbReference>
<protein>
    <recommendedName>
        <fullName evidence="8">Tetrahydrofolate synthase</fullName>
    </recommendedName>
</protein>
<dbReference type="EMBL" id="MBLM01000135">
    <property type="protein sequence ID" value="OHV33068.1"/>
    <property type="molecule type" value="Genomic_DNA"/>
</dbReference>
<evidence type="ECO:0000256" key="1">
    <source>
        <dbReference type="ARBA" id="ARBA00008276"/>
    </source>
</evidence>
<dbReference type="RefSeq" id="WP_071087424.1">
    <property type="nucleotide sequence ID" value="NZ_MBLM01000135.1"/>
</dbReference>
<comment type="similarity">
    <text evidence="1">Belongs to the folylpolyglutamate synthase family.</text>
</comment>
<dbReference type="GO" id="GO:0004326">
    <property type="term" value="F:tetrahydrofolylpolyglutamate synthase activity"/>
    <property type="evidence" value="ECO:0007669"/>
    <property type="project" value="InterPro"/>
</dbReference>
<evidence type="ECO:0000256" key="2">
    <source>
        <dbReference type="ARBA" id="ARBA00022598"/>
    </source>
</evidence>
<evidence type="ECO:0000313" key="6">
    <source>
        <dbReference type="EMBL" id="OHV33068.1"/>
    </source>
</evidence>
<comment type="caution">
    <text evidence="6">The sequence shown here is derived from an EMBL/GenBank/DDBJ whole genome shotgun (WGS) entry which is preliminary data.</text>
</comment>
<reference evidence="7" key="1">
    <citation type="submission" date="2016-07" db="EMBL/GenBank/DDBJ databases">
        <title>Sequence Frankia sp. strain CcI1.17.</title>
        <authorList>
            <person name="Ghodhbane-Gtari F."/>
            <person name="Swanson E."/>
            <person name="Gueddou A."/>
            <person name="Morris K."/>
            <person name="Hezbri K."/>
            <person name="Ktari A."/>
            <person name="Nouioui I."/>
            <person name="Abebe-Akele F."/>
            <person name="Simpson S."/>
            <person name="Thomas K."/>
            <person name="Gtari M."/>
            <person name="Tisa L.S."/>
            <person name="Hurst S."/>
        </authorList>
    </citation>
    <scope>NUCLEOTIDE SEQUENCE [LARGE SCALE GENOMIC DNA]</scope>
    <source>
        <strain evidence="7">Cc1.17</strain>
    </source>
</reference>
<evidence type="ECO:0000256" key="5">
    <source>
        <dbReference type="SAM" id="MobiDB-lite"/>
    </source>
</evidence>
<sequence length="437" mass="46446">MVARWLDADEPFFREYKEWSGTRRRSLVRAARLRDLWDLRADRLPPVLTVVGSKGKGTAATYAAATLTAAGMRTGLVTSPPFRTNRERVRVDGVAVDDVAYRRMADELAEALGELGPVQSDGGYLSPTGSFTISGVRHLLSSQVDVIVLEEGLGGASDEVSLFPPQVVAVTAVFEEHLGVIGENLLEIAADLLGVITPETRTVLSVPQEPEVWAALVARASDLGADVGLVDGSAEPDFPTPPGLSRMNAMLGTSAGRAMATLRGAPAGPDQDQGPDPDPDPRDVVPPPIALPGRLSVHHDGPRTWVVDAPVNERGVTAALEWFLRVLGTPQVVLLCMPDIKDVEGSLRALDGHTVVAVRAGESYLHFSGHRWPLPLLPATEAFDLADRVEGGVLALGTMSFVGEVLEHLDVPCDVLYPAPPDGAYQARPPYPGDAAG</sequence>
<gene>
    <name evidence="6" type="ORF">CC117_23840</name>
</gene>